<reference evidence="2 3" key="1">
    <citation type="submission" date="2019-01" db="EMBL/GenBank/DDBJ databases">
        <title>Egibacter rhizosphaerae EGI 80759T.</title>
        <authorList>
            <person name="Chen D.-D."/>
            <person name="Tian Y."/>
            <person name="Jiao J.-Y."/>
            <person name="Zhang X.-T."/>
            <person name="Zhang Y.-G."/>
            <person name="Zhang Y."/>
            <person name="Xiao M."/>
            <person name="Shu W.-S."/>
            <person name="Li W.-J."/>
        </authorList>
    </citation>
    <scope>NUCLEOTIDE SEQUENCE [LARGE SCALE GENOMIC DNA]</scope>
    <source>
        <strain evidence="2 3">EGI 80759</strain>
    </source>
</reference>
<dbReference type="EMBL" id="CP036402">
    <property type="protein sequence ID" value="QBI22124.1"/>
    <property type="molecule type" value="Genomic_DNA"/>
</dbReference>
<proteinExistence type="predicted"/>
<dbReference type="Pfam" id="PF01883">
    <property type="entry name" value="FeS_assembly_P"/>
    <property type="match status" value="1"/>
</dbReference>
<gene>
    <name evidence="2" type="ORF">ER308_18780</name>
</gene>
<keyword evidence="3" id="KW-1185">Reference proteome</keyword>
<organism evidence="2 3">
    <name type="scientific">Egibacter rhizosphaerae</name>
    <dbReference type="NCBI Taxonomy" id="1670831"/>
    <lineage>
        <taxon>Bacteria</taxon>
        <taxon>Bacillati</taxon>
        <taxon>Actinomycetota</taxon>
        <taxon>Nitriliruptoria</taxon>
        <taxon>Egibacterales</taxon>
        <taxon>Egibacteraceae</taxon>
        <taxon>Egibacter</taxon>
    </lineage>
</organism>
<name>A0A411YLN1_9ACTN</name>
<dbReference type="InterPro" id="IPR052339">
    <property type="entry name" value="Fe-S_Maturation_MIP18"/>
</dbReference>
<dbReference type="OrthoDB" id="9805360at2"/>
<dbReference type="PANTHER" id="PTHR42831">
    <property type="entry name" value="FE-S PROTEIN MATURATION AUXILIARY FACTOR YITW"/>
    <property type="match status" value="1"/>
</dbReference>
<feature type="domain" description="MIP18 family-like" evidence="1">
    <location>
        <begin position="10"/>
        <end position="81"/>
    </location>
</feature>
<dbReference type="AlphaFoldDB" id="A0A411YLN1"/>
<dbReference type="Proteomes" id="UP000291469">
    <property type="component" value="Chromosome"/>
</dbReference>
<accession>A0A411YLN1</accession>
<evidence type="ECO:0000313" key="2">
    <source>
        <dbReference type="EMBL" id="QBI22124.1"/>
    </source>
</evidence>
<dbReference type="KEGG" id="erz:ER308_18780"/>
<dbReference type="PANTHER" id="PTHR42831:SF1">
    <property type="entry name" value="FE-S PROTEIN MATURATION AUXILIARY FACTOR YITW"/>
    <property type="match status" value="1"/>
</dbReference>
<dbReference type="Gene3D" id="3.30.300.130">
    <property type="entry name" value="Fe-S cluster assembly (FSCA)"/>
    <property type="match status" value="1"/>
</dbReference>
<dbReference type="SUPFAM" id="SSF117916">
    <property type="entry name" value="Fe-S cluster assembly (FSCA) domain-like"/>
    <property type="match status" value="1"/>
</dbReference>
<dbReference type="InterPro" id="IPR034904">
    <property type="entry name" value="FSCA_dom_sf"/>
</dbReference>
<evidence type="ECO:0000259" key="1">
    <source>
        <dbReference type="Pfam" id="PF01883"/>
    </source>
</evidence>
<protein>
    <submittedName>
        <fullName evidence="2">Metal-sulfur cluster assembly factor</fullName>
    </submittedName>
</protein>
<dbReference type="InterPro" id="IPR002744">
    <property type="entry name" value="MIP18-like"/>
</dbReference>
<sequence>MDEHGYPTPDAMREMLKAVMDPEIGINIVDLGLLYDVWAEDGSAYVKMTLTTMGCPLTELIHQQCTLVLTRLPNIEDADVEFVFTPPWSTDMISPEAKEELRAMGFNI</sequence>
<evidence type="ECO:0000313" key="3">
    <source>
        <dbReference type="Proteomes" id="UP000291469"/>
    </source>
</evidence>